<sequence>MSNGFRIKHSSLLLWTLLITSASSNKQKFISDASMISSLIEKIIKPYVESNQIVVGKPRQRAEDISIKPHKKSHQVIVGEPRYRADEDITIDPYIESNQIIVDKPRQSIEEDIIIKHTKTSVENAIKRNLIKLKPILQDDELNNNTKIDTDNSLKLEGNDETTIIELVPENNRKPNTRKTKELTDTFQRKIENYKQLRHNISKLLENVKTDSSTKMLITKTLDDMLTLLIERQCNLKHKDTNEVMNKLLTDARKSSIQKVGKKKERETISSQPQTVPEGYWAPFRGLEFHDETNGPRVVMADIKNFVYQILMNSWNVVDQYRVSCYLRYKDKPSEPSEHNDNTCTHSRCKMTAQPRAFARSLNGDSKSKDTQCDNWFVCTEELSAFLTKTYKSLNDTAVDTFRTYATMYMRDNKGENDIINENVVTNELEGLRVSAEIKVHKIFMEEMDQFTQEALKTKKDVNIQLVKNFIAGMISQIKSSLYKLVLEKLTKKAKLFSTVKDDLIVNLRMDLDNLNQEITDKICSSFELCNGKPNGNGTRRFNKRNPKDDVYVQLDISLDDQLKDSLASFSQQNMPSIESIKNISYGLGRLRYSYVSVTRTTVSSTVATQGSREQEQFF</sequence>
<feature type="chain" id="PRO_5042141657" evidence="1">
    <location>
        <begin position="25"/>
        <end position="619"/>
    </location>
</feature>
<keyword evidence="1" id="KW-0732">Signal</keyword>
<accession>A0AAD7YEE0</accession>
<organism evidence="2 3">
    <name type="scientific">Mythimna separata</name>
    <name type="common">Oriental armyworm</name>
    <name type="synonym">Pseudaletia separata</name>
    <dbReference type="NCBI Taxonomy" id="271217"/>
    <lineage>
        <taxon>Eukaryota</taxon>
        <taxon>Metazoa</taxon>
        <taxon>Ecdysozoa</taxon>
        <taxon>Arthropoda</taxon>
        <taxon>Hexapoda</taxon>
        <taxon>Insecta</taxon>
        <taxon>Pterygota</taxon>
        <taxon>Neoptera</taxon>
        <taxon>Endopterygota</taxon>
        <taxon>Lepidoptera</taxon>
        <taxon>Glossata</taxon>
        <taxon>Ditrysia</taxon>
        <taxon>Noctuoidea</taxon>
        <taxon>Noctuidae</taxon>
        <taxon>Noctuinae</taxon>
        <taxon>Hadenini</taxon>
        <taxon>Mythimna</taxon>
    </lineage>
</organism>
<protein>
    <submittedName>
        <fullName evidence="2">Uncharacterized protein</fullName>
    </submittedName>
</protein>
<name>A0AAD7YEE0_MYTSE</name>
<evidence type="ECO:0000313" key="2">
    <source>
        <dbReference type="EMBL" id="KAJ8712122.1"/>
    </source>
</evidence>
<comment type="caution">
    <text evidence="2">The sequence shown here is derived from an EMBL/GenBank/DDBJ whole genome shotgun (WGS) entry which is preliminary data.</text>
</comment>
<reference evidence="2" key="1">
    <citation type="submission" date="2023-03" db="EMBL/GenBank/DDBJ databases">
        <title>Chromosome-level genomes of two armyworms, Mythimna separata and Mythimna loreyi, provide insights into the biosynthesis and reception of sex pheromones.</title>
        <authorList>
            <person name="Zhao H."/>
        </authorList>
    </citation>
    <scope>NUCLEOTIDE SEQUENCE</scope>
    <source>
        <strain evidence="2">BeijingLab</strain>
        <tissue evidence="2">Pupa</tissue>
    </source>
</reference>
<keyword evidence="3" id="KW-1185">Reference proteome</keyword>
<evidence type="ECO:0000313" key="3">
    <source>
        <dbReference type="Proteomes" id="UP001231518"/>
    </source>
</evidence>
<dbReference type="Proteomes" id="UP001231518">
    <property type="component" value="Chromosome 17"/>
</dbReference>
<proteinExistence type="predicted"/>
<evidence type="ECO:0000256" key="1">
    <source>
        <dbReference type="SAM" id="SignalP"/>
    </source>
</evidence>
<gene>
    <name evidence="2" type="ORF">PYW07_004964</name>
</gene>
<feature type="signal peptide" evidence="1">
    <location>
        <begin position="1"/>
        <end position="24"/>
    </location>
</feature>
<dbReference type="AlphaFoldDB" id="A0AAD7YEE0"/>
<dbReference type="EMBL" id="JARGEI010000021">
    <property type="protein sequence ID" value="KAJ8712122.1"/>
    <property type="molecule type" value="Genomic_DNA"/>
</dbReference>